<dbReference type="PATRIC" id="fig|1097667.3.peg.1664"/>
<dbReference type="PANTHER" id="PTHR43606">
    <property type="entry name" value="PHOSPHATASE, PUTATIVE (AFU_ORTHOLOGUE AFUA_6G08710)-RELATED"/>
    <property type="match status" value="1"/>
</dbReference>
<evidence type="ECO:0000259" key="3">
    <source>
        <dbReference type="Pfam" id="PF16655"/>
    </source>
</evidence>
<evidence type="ECO:0000313" key="4">
    <source>
        <dbReference type="EMBL" id="EHN11448.1"/>
    </source>
</evidence>
<dbReference type="Pfam" id="PF16655">
    <property type="entry name" value="PhoD_N"/>
    <property type="match status" value="1"/>
</dbReference>
<organism evidence="4 5">
    <name type="scientific">Patulibacter medicamentivorans</name>
    <dbReference type="NCBI Taxonomy" id="1097667"/>
    <lineage>
        <taxon>Bacteria</taxon>
        <taxon>Bacillati</taxon>
        <taxon>Actinomycetota</taxon>
        <taxon>Thermoleophilia</taxon>
        <taxon>Solirubrobacterales</taxon>
        <taxon>Patulibacteraceae</taxon>
        <taxon>Patulibacter</taxon>
    </lineage>
</organism>
<dbReference type="Proteomes" id="UP000005143">
    <property type="component" value="Unassembled WGS sequence"/>
</dbReference>
<dbReference type="Pfam" id="PF09423">
    <property type="entry name" value="PhoD"/>
    <property type="match status" value="1"/>
</dbReference>
<comment type="caution">
    <text evidence="4">The sequence shown here is derived from an EMBL/GenBank/DDBJ whole genome shotgun (WGS) entry which is preliminary data.</text>
</comment>
<dbReference type="InterPro" id="IPR032093">
    <property type="entry name" value="PhoD_N"/>
</dbReference>
<dbReference type="InterPro" id="IPR052900">
    <property type="entry name" value="Phospholipid_Metab_Enz"/>
</dbReference>
<sequence>MAPATVAARLLPDPTAVRPRRPLARGGRFPQGVMAGQPDTRGITLWTQLQEPELRGALELEVARDPGFARVVHRQRVPVRANAAGTASARVEGAPLRPHEQYWYRFATADRSSPVGRFRTLPPADSATPVRIGFWSCQMYFMGYFTGQAALADEDLDLVVCLGDYVYDTYLDLTRREPRPAGGSGVARTLPEYRAKYAVYRSDADLRRMHANHAFLPVWDDHEVANDYDADGVDGVGGAAFAARRAAGYRAWLEHMPVEHRPGTAPRVFRRARVGGLLDLFLLDARQYARAGGTLLGDAQRRWLLDGLTFSRAAWKLLGNPVMLMDMANTIDGAVIGAPKHSWQAHADERRLVGQTLRARGVDDVVSIAGDAHAFYAGVATTDGGSRGTPFATEVVAGTIAASNLATSALELVAPLTGPLAGGLGLAANPHLVFSNATAHGYTVVEARREELLVQLRAVDTILRPTASVRTLASLRVPRGRVAVERTG</sequence>
<dbReference type="InterPro" id="IPR018946">
    <property type="entry name" value="PhoD-like_MPP"/>
</dbReference>
<protein>
    <submittedName>
        <fullName evidence="4">Phosphodiesterase/alkaline phosphatase D</fullName>
    </submittedName>
</protein>
<dbReference type="AlphaFoldDB" id="H0E4F0"/>
<dbReference type="EMBL" id="AGUD01000104">
    <property type="protein sequence ID" value="EHN11448.1"/>
    <property type="molecule type" value="Genomic_DNA"/>
</dbReference>
<feature type="domain" description="Phospholipase D N-terminal" evidence="3">
    <location>
        <begin position="31"/>
        <end position="120"/>
    </location>
</feature>
<name>H0E4F0_9ACTN</name>
<dbReference type="InterPro" id="IPR029052">
    <property type="entry name" value="Metallo-depent_PP-like"/>
</dbReference>
<dbReference type="CDD" id="cd07389">
    <property type="entry name" value="MPP_PhoD"/>
    <property type="match status" value="1"/>
</dbReference>
<dbReference type="SUPFAM" id="SSF56300">
    <property type="entry name" value="Metallo-dependent phosphatases"/>
    <property type="match status" value="1"/>
</dbReference>
<feature type="domain" description="PhoD-like phosphatase metallophosphatase" evidence="2">
    <location>
        <begin position="134"/>
        <end position="455"/>
    </location>
</feature>
<accession>H0E4F0</accession>
<evidence type="ECO:0000313" key="5">
    <source>
        <dbReference type="Proteomes" id="UP000005143"/>
    </source>
</evidence>
<dbReference type="PANTHER" id="PTHR43606:SF2">
    <property type="entry name" value="ALKALINE PHOSPHATASE FAMILY PROTEIN (AFU_ORTHOLOGUE AFUA_5G03860)"/>
    <property type="match status" value="1"/>
</dbReference>
<dbReference type="InterPro" id="IPR038607">
    <property type="entry name" value="PhoD-like_sf"/>
</dbReference>
<evidence type="ECO:0000256" key="1">
    <source>
        <dbReference type="SAM" id="MobiDB-lite"/>
    </source>
</evidence>
<dbReference type="Gene3D" id="2.60.40.380">
    <property type="entry name" value="Purple acid phosphatase-like, N-terminal"/>
    <property type="match status" value="1"/>
</dbReference>
<reference evidence="4 5" key="1">
    <citation type="journal article" date="2013" name="Biodegradation">
        <title>Quantitative proteomic analysis of ibuprofen-degrading Patulibacter sp. strain I11.</title>
        <authorList>
            <person name="Almeida B."/>
            <person name="Kjeldal H."/>
            <person name="Lolas I."/>
            <person name="Knudsen A.D."/>
            <person name="Carvalho G."/>
            <person name="Nielsen K.L."/>
            <person name="Barreto Crespo M.T."/>
            <person name="Stensballe A."/>
            <person name="Nielsen J.L."/>
        </authorList>
    </citation>
    <scope>NUCLEOTIDE SEQUENCE [LARGE SCALE GENOMIC DNA]</scope>
    <source>
        <strain evidence="4 5">I11</strain>
    </source>
</reference>
<keyword evidence="5" id="KW-1185">Reference proteome</keyword>
<proteinExistence type="predicted"/>
<gene>
    <name evidence="4" type="ORF">PAI11_16810</name>
</gene>
<dbReference type="Gene3D" id="3.60.21.70">
    <property type="entry name" value="PhoD-like phosphatase"/>
    <property type="match status" value="1"/>
</dbReference>
<evidence type="ECO:0000259" key="2">
    <source>
        <dbReference type="Pfam" id="PF09423"/>
    </source>
</evidence>
<feature type="region of interest" description="Disordered" evidence="1">
    <location>
        <begin position="1"/>
        <end position="37"/>
    </location>
</feature>